<dbReference type="AlphaFoldDB" id="A0AAW0FYB6"/>
<evidence type="ECO:0000313" key="1">
    <source>
        <dbReference type="EMBL" id="KAK7682351.1"/>
    </source>
</evidence>
<dbReference type="Gene3D" id="3.40.50.1820">
    <property type="entry name" value="alpha/beta hydrolase"/>
    <property type="match status" value="1"/>
</dbReference>
<reference evidence="1 2" key="1">
    <citation type="submission" date="2022-09" db="EMBL/GenBank/DDBJ databases">
        <authorList>
            <person name="Palmer J.M."/>
        </authorList>
    </citation>
    <scope>NUCLEOTIDE SEQUENCE [LARGE SCALE GENOMIC DNA]</scope>
    <source>
        <strain evidence="1 2">DSM 7382</strain>
    </source>
</reference>
<evidence type="ECO:0000313" key="2">
    <source>
        <dbReference type="Proteomes" id="UP001385951"/>
    </source>
</evidence>
<accession>A0AAW0FYB6</accession>
<name>A0AAW0FYB6_9APHY</name>
<dbReference type="EMBL" id="JASBNA010000036">
    <property type="protein sequence ID" value="KAK7682351.1"/>
    <property type="molecule type" value="Genomic_DNA"/>
</dbReference>
<comment type="caution">
    <text evidence="1">The sequence shown here is derived from an EMBL/GenBank/DDBJ whole genome shotgun (WGS) entry which is preliminary data.</text>
</comment>
<organism evidence="1 2">
    <name type="scientific">Cerrena zonata</name>
    <dbReference type="NCBI Taxonomy" id="2478898"/>
    <lineage>
        <taxon>Eukaryota</taxon>
        <taxon>Fungi</taxon>
        <taxon>Dikarya</taxon>
        <taxon>Basidiomycota</taxon>
        <taxon>Agaricomycotina</taxon>
        <taxon>Agaricomycetes</taxon>
        <taxon>Polyporales</taxon>
        <taxon>Cerrenaceae</taxon>
        <taxon>Cerrena</taxon>
    </lineage>
</organism>
<proteinExistence type="predicted"/>
<sequence>MSTIKLSIPQPREPGVSIVGVLEQLNPGNTHGRKLALILHGSLGHKDYLYQKRLAHRLPIDSFRFDFRGNHETGGEWRVGALMNDVADIEVVVTYLVKGIWICGRPARWSFARCHLQSSMDVHIRRSKEC</sequence>
<dbReference type="Proteomes" id="UP001385951">
    <property type="component" value="Unassembled WGS sequence"/>
</dbReference>
<dbReference type="SUPFAM" id="SSF53474">
    <property type="entry name" value="alpha/beta-Hydrolases"/>
    <property type="match status" value="1"/>
</dbReference>
<dbReference type="InterPro" id="IPR029058">
    <property type="entry name" value="AB_hydrolase_fold"/>
</dbReference>
<evidence type="ECO:0008006" key="3">
    <source>
        <dbReference type="Google" id="ProtNLM"/>
    </source>
</evidence>
<keyword evidence="2" id="KW-1185">Reference proteome</keyword>
<protein>
    <recommendedName>
        <fullName evidence="3">Serine aminopeptidase S33 domain-containing protein</fullName>
    </recommendedName>
</protein>
<gene>
    <name evidence="1" type="ORF">QCA50_014556</name>
</gene>